<feature type="region of interest" description="Disordered" evidence="1">
    <location>
        <begin position="449"/>
        <end position="492"/>
    </location>
</feature>
<dbReference type="eggNOG" id="COG3415">
    <property type="taxonomic scope" value="Bacteria"/>
</dbReference>
<dbReference type="InterPro" id="IPR015378">
    <property type="entry name" value="Transposase-like_Mu_C"/>
</dbReference>
<dbReference type="Gene3D" id="2.30.30.130">
    <property type="entry name" value="Transposase, Mu, C-terminal"/>
    <property type="match status" value="1"/>
</dbReference>
<dbReference type="InterPro" id="IPR012337">
    <property type="entry name" value="RNaseH-like_sf"/>
</dbReference>
<dbReference type="Proteomes" id="UP000032305">
    <property type="component" value="Unassembled WGS sequence"/>
</dbReference>
<name>A0A0A1WCV0_9SPHN</name>
<dbReference type="SUPFAM" id="SSF53098">
    <property type="entry name" value="Ribonuclease H-like"/>
    <property type="match status" value="1"/>
</dbReference>
<protein>
    <submittedName>
        <fullName evidence="3">Putative transposase</fullName>
    </submittedName>
</protein>
<dbReference type="Pfam" id="PF00665">
    <property type="entry name" value="rve"/>
    <property type="match status" value="1"/>
</dbReference>
<dbReference type="AlphaFoldDB" id="A0A0A1WCV0"/>
<dbReference type="PROSITE" id="PS50994">
    <property type="entry name" value="INTEGRASE"/>
    <property type="match status" value="1"/>
</dbReference>
<dbReference type="PANTHER" id="PTHR35004">
    <property type="entry name" value="TRANSPOSASE RV3428C-RELATED"/>
    <property type="match status" value="1"/>
</dbReference>
<dbReference type="InterPro" id="IPR009004">
    <property type="entry name" value="Transposase_Mu_C"/>
</dbReference>
<feature type="domain" description="Integrase catalytic" evidence="2">
    <location>
        <begin position="171"/>
        <end position="359"/>
    </location>
</feature>
<dbReference type="eggNOG" id="COG2801">
    <property type="taxonomic scope" value="Bacteria"/>
</dbReference>
<dbReference type="GO" id="GO:0015074">
    <property type="term" value="P:DNA integration"/>
    <property type="evidence" value="ECO:0007669"/>
    <property type="project" value="InterPro"/>
</dbReference>
<sequence length="492" mass="54958">MATRADSHGDGQANLRFPYLRHGPSAVTHPALVPPLAIERYRVLEPHLADGIPLADLARTGTLSERTLQRWLGRYRAEGLAGLARLPRNDRGRLHLPEHLVELTRTLATKRPRPPVAAIHRKVQELAIAHGHRTPSYAAVARVVRAIPASQIAAASDPAVYRDQHELVHRREAATSNEMWQADHTVLDILVLDDAGTPVRPWLTVIVDDHSRAIAGYFLSLDAPSALNTALALRQAIWRKPNPEWIVSGIPEQLYVDNGSDFISEHIEQACIALKIRLIHSLPGRPRGRGKIERLFRTINDMFLPDLPGHLIAGKPLSAPVLTPDELRARFEAFVCGVYHRRPHGSTGEPPITRWQKGGFLPAMPDSLEQLDMLLVHVPKPRKVLRDGIRLMGRRYVEPTLAAFVGEQVEAVYDPRDLTEIHVYHQGRFVCRALSSEHAGHPSLRAIQRARRGAKERDKQVPAPTETFDGDQEDTASRPTTYRGLRLYAADD</sequence>
<dbReference type="InterPro" id="IPR036397">
    <property type="entry name" value="RNaseH_sf"/>
</dbReference>
<accession>A0A0A1WCV0</accession>
<keyword evidence="4" id="KW-1185">Reference proteome</keyword>
<dbReference type="SUPFAM" id="SSF46689">
    <property type="entry name" value="Homeodomain-like"/>
    <property type="match status" value="1"/>
</dbReference>
<reference evidence="3 4" key="1">
    <citation type="submission" date="2014-11" db="EMBL/GenBank/DDBJ databases">
        <title>Whole genome shotgun sequence of Sphingomonas parapaucimobilis NBRC 15100.</title>
        <authorList>
            <person name="Katano-Makiyama Y."/>
            <person name="Hosoyama A."/>
            <person name="Hashimoto M."/>
            <person name="Hosoyama Y."/>
            <person name="Noguchi M."/>
            <person name="Numata M."/>
            <person name="Tsuchikane K."/>
            <person name="Hirakata S."/>
            <person name="Uohara A."/>
            <person name="Shimodaira J."/>
            <person name="Ohji S."/>
            <person name="Ichikawa N."/>
            <person name="Kimura A."/>
            <person name="Yamazoe A."/>
            <person name="Fujita N."/>
        </authorList>
    </citation>
    <scope>NUCLEOTIDE SEQUENCE [LARGE SCALE GENOMIC DNA]</scope>
    <source>
        <strain evidence="3 4">NBRC 15100</strain>
    </source>
</reference>
<dbReference type="EMBL" id="BBPI01000098">
    <property type="protein sequence ID" value="GAM02774.1"/>
    <property type="molecule type" value="Genomic_DNA"/>
</dbReference>
<dbReference type="PANTHER" id="PTHR35004:SF6">
    <property type="entry name" value="TRANSPOSASE"/>
    <property type="match status" value="1"/>
</dbReference>
<dbReference type="Pfam" id="PF09299">
    <property type="entry name" value="Mu-transpos_C"/>
    <property type="match status" value="1"/>
</dbReference>
<dbReference type="InterPro" id="IPR009057">
    <property type="entry name" value="Homeodomain-like_sf"/>
</dbReference>
<gene>
    <name evidence="3" type="ORF">SP5_098_00510</name>
</gene>
<proteinExistence type="predicted"/>
<evidence type="ECO:0000313" key="3">
    <source>
        <dbReference type="EMBL" id="GAM02774.1"/>
    </source>
</evidence>
<dbReference type="SUPFAM" id="SSF50610">
    <property type="entry name" value="mu transposase, C-terminal domain"/>
    <property type="match status" value="1"/>
</dbReference>
<comment type="caution">
    <text evidence="3">The sequence shown here is derived from an EMBL/GenBank/DDBJ whole genome shotgun (WGS) entry which is preliminary data.</text>
</comment>
<dbReference type="InterPro" id="IPR001584">
    <property type="entry name" value="Integrase_cat-core"/>
</dbReference>
<evidence type="ECO:0000256" key="1">
    <source>
        <dbReference type="SAM" id="MobiDB-lite"/>
    </source>
</evidence>
<evidence type="ECO:0000313" key="4">
    <source>
        <dbReference type="Proteomes" id="UP000032305"/>
    </source>
</evidence>
<dbReference type="GO" id="GO:0003676">
    <property type="term" value="F:nucleic acid binding"/>
    <property type="evidence" value="ECO:0007669"/>
    <property type="project" value="InterPro"/>
</dbReference>
<organism evidence="3 4">
    <name type="scientific">Sphingomonas parapaucimobilis NBRC 15100</name>
    <dbReference type="NCBI Taxonomy" id="1219049"/>
    <lineage>
        <taxon>Bacteria</taxon>
        <taxon>Pseudomonadati</taxon>
        <taxon>Pseudomonadota</taxon>
        <taxon>Alphaproteobacteria</taxon>
        <taxon>Sphingomonadales</taxon>
        <taxon>Sphingomonadaceae</taxon>
        <taxon>Sphingomonas</taxon>
    </lineage>
</organism>
<evidence type="ECO:0000259" key="2">
    <source>
        <dbReference type="PROSITE" id="PS50994"/>
    </source>
</evidence>
<dbReference type="Gene3D" id="3.30.420.10">
    <property type="entry name" value="Ribonuclease H-like superfamily/Ribonuclease H"/>
    <property type="match status" value="1"/>
</dbReference>
<dbReference type="Pfam" id="PF13551">
    <property type="entry name" value="HTH_29"/>
    <property type="match status" value="1"/>
</dbReference>